<dbReference type="InterPro" id="IPR029382">
    <property type="entry name" value="NCU-G1"/>
</dbReference>
<organism evidence="12 13">
    <name type="scientific">Petrolisthes cinctipes</name>
    <name type="common">Flat porcelain crab</name>
    <dbReference type="NCBI Taxonomy" id="88211"/>
    <lineage>
        <taxon>Eukaryota</taxon>
        <taxon>Metazoa</taxon>
        <taxon>Ecdysozoa</taxon>
        <taxon>Arthropoda</taxon>
        <taxon>Crustacea</taxon>
        <taxon>Multicrustacea</taxon>
        <taxon>Malacostraca</taxon>
        <taxon>Eumalacostraca</taxon>
        <taxon>Eucarida</taxon>
        <taxon>Decapoda</taxon>
        <taxon>Pleocyemata</taxon>
        <taxon>Anomura</taxon>
        <taxon>Galatheoidea</taxon>
        <taxon>Porcellanidae</taxon>
        <taxon>Petrolisthes</taxon>
    </lineage>
</organism>
<keyword evidence="4 11" id="KW-1133">Transmembrane helix</keyword>
<evidence type="ECO:0000256" key="5">
    <source>
        <dbReference type="ARBA" id="ARBA00023136"/>
    </source>
</evidence>
<keyword evidence="13" id="KW-1185">Reference proteome</keyword>
<dbReference type="Pfam" id="PF15065">
    <property type="entry name" value="NCU-G1"/>
    <property type="match status" value="1"/>
</dbReference>
<sequence>MVVLAITTITTTTAHPSRKISKPDINPDCGSEDFCTDPWLVHVSSSGQNDTIHHLWGLHGSPSFLLAKTQVAAKLDVNWSKLTADEELSVTFQPEPSHVFGLVFPYLILYNDTNDKGQLNRSEDATLNLNMSDFSWTIVDTEYANRTNGGWASVTFNTTAFRGTPLPNDTNLSIKMFGYGNDGRSWKIPKLMYTPTSGQMELLLHRLVLNITEEDLEMTSDDSISMNGYVNPRWALQMVVVSSEPVVHGQEEDEKDIQLHQSTSLDDENSPGVFHLDEMTTKQSRDHKGSGGYLQWRPVSYLSDEKDINDATEPKLDTLAPLPKPVTLPLRASLAYAVLGEKMFQGDLSLASTTVSFGQPGDGFYTESNFTSWTVAVGEGQAPVEGFSTMIIVVISLGVGIPLIIFIVGGAFIGYRKCRREPSLLGDD</sequence>
<keyword evidence="6" id="KW-0325">Glycoprotein</keyword>
<evidence type="ECO:0000256" key="4">
    <source>
        <dbReference type="ARBA" id="ARBA00022989"/>
    </source>
</evidence>
<evidence type="ECO:0000256" key="2">
    <source>
        <dbReference type="ARBA" id="ARBA00022692"/>
    </source>
</evidence>
<comment type="similarity">
    <text evidence="1">Belongs to the GLMP family.</text>
</comment>
<evidence type="ECO:0000256" key="7">
    <source>
        <dbReference type="ARBA" id="ARBA00023228"/>
    </source>
</evidence>
<evidence type="ECO:0000256" key="10">
    <source>
        <dbReference type="ARBA" id="ARBA00044960"/>
    </source>
</evidence>
<comment type="function">
    <text evidence="8">Required to protect lysosomal transporter MFSD1 from lysosomal proteolysis and for MFSD1 lysosomal localization.</text>
</comment>
<evidence type="ECO:0000313" key="13">
    <source>
        <dbReference type="Proteomes" id="UP001286313"/>
    </source>
</evidence>
<comment type="subcellular location">
    <subcellularLocation>
        <location evidence="9">Lysosome membrane</location>
        <topology evidence="9">Single-pass type I membrane protein</topology>
        <orientation evidence="9">Lumenal side</orientation>
    </subcellularLocation>
</comment>
<keyword evidence="7" id="KW-0458">Lysosome</keyword>
<evidence type="ECO:0000256" key="8">
    <source>
        <dbReference type="ARBA" id="ARBA00024176"/>
    </source>
</evidence>
<dbReference type="EMBL" id="JAWQEG010007697">
    <property type="protein sequence ID" value="KAK3851850.1"/>
    <property type="molecule type" value="Genomic_DNA"/>
</dbReference>
<evidence type="ECO:0008006" key="14">
    <source>
        <dbReference type="Google" id="ProtNLM"/>
    </source>
</evidence>
<protein>
    <recommendedName>
        <fullName evidence="14">Glycosylated lysosomal membrane protein</fullName>
    </recommendedName>
</protein>
<dbReference type="PANTHER" id="PTHR31981:SF1">
    <property type="entry name" value="GLYCOSYLATED LYSOSOMAL MEMBRANE PROTEIN"/>
    <property type="match status" value="1"/>
</dbReference>
<dbReference type="PANTHER" id="PTHR31981">
    <property type="entry name" value="GLYCOSYLATED LYSOSOMAL MEMBRANE PROTEIN"/>
    <property type="match status" value="1"/>
</dbReference>
<feature type="transmembrane region" description="Helical" evidence="11">
    <location>
        <begin position="390"/>
        <end position="415"/>
    </location>
</feature>
<gene>
    <name evidence="12" type="ORF">Pcinc_041530</name>
</gene>
<evidence type="ECO:0000256" key="3">
    <source>
        <dbReference type="ARBA" id="ARBA00022729"/>
    </source>
</evidence>
<dbReference type="GO" id="GO:0005765">
    <property type="term" value="C:lysosomal membrane"/>
    <property type="evidence" value="ECO:0007669"/>
    <property type="project" value="UniProtKB-SubCell"/>
</dbReference>
<accession>A0AAE1EI98</accession>
<evidence type="ECO:0000256" key="11">
    <source>
        <dbReference type="SAM" id="Phobius"/>
    </source>
</evidence>
<proteinExistence type="inferred from homology"/>
<keyword evidence="3" id="KW-0732">Signal</keyword>
<evidence type="ECO:0000313" key="12">
    <source>
        <dbReference type="EMBL" id="KAK3851850.1"/>
    </source>
</evidence>
<dbReference type="Proteomes" id="UP001286313">
    <property type="component" value="Unassembled WGS sequence"/>
</dbReference>
<comment type="subunit">
    <text evidence="10">Interacts (via lumenal domain) with lysosomal protein MFSD1; the interaction starts while both proteins are still in the endoplasmic reticulum and is required for stabilization of MFSD1 in lysosomes but has no direct effect on its targeting to lysosomes or transporter activity.</text>
</comment>
<evidence type="ECO:0000256" key="6">
    <source>
        <dbReference type="ARBA" id="ARBA00023180"/>
    </source>
</evidence>
<keyword evidence="2 11" id="KW-0812">Transmembrane</keyword>
<keyword evidence="5 11" id="KW-0472">Membrane</keyword>
<dbReference type="AlphaFoldDB" id="A0AAE1EI98"/>
<comment type="caution">
    <text evidence="12">The sequence shown here is derived from an EMBL/GenBank/DDBJ whole genome shotgun (WGS) entry which is preliminary data.</text>
</comment>
<evidence type="ECO:0000256" key="9">
    <source>
        <dbReference type="ARBA" id="ARBA00024189"/>
    </source>
</evidence>
<reference evidence="12" key="1">
    <citation type="submission" date="2023-10" db="EMBL/GenBank/DDBJ databases">
        <title>Genome assemblies of two species of porcelain crab, Petrolisthes cinctipes and Petrolisthes manimaculis (Anomura: Porcellanidae).</title>
        <authorList>
            <person name="Angst P."/>
        </authorList>
    </citation>
    <scope>NUCLEOTIDE SEQUENCE</scope>
    <source>
        <strain evidence="12">PB745_01</strain>
        <tissue evidence="12">Gill</tissue>
    </source>
</reference>
<evidence type="ECO:0000256" key="1">
    <source>
        <dbReference type="ARBA" id="ARBA00010599"/>
    </source>
</evidence>
<name>A0AAE1EI98_PETCI</name>